<reference evidence="3" key="1">
    <citation type="submission" date="2018-06" db="EMBL/GenBank/DDBJ databases">
        <authorList>
            <person name="Zhirakovskaya E."/>
        </authorList>
    </citation>
    <scope>NUCLEOTIDE SEQUENCE</scope>
</reference>
<feature type="transmembrane region" description="Helical" evidence="2">
    <location>
        <begin position="24"/>
        <end position="42"/>
    </location>
</feature>
<proteinExistence type="predicted"/>
<protein>
    <submittedName>
        <fullName evidence="3">Uncharacterized protein</fullName>
    </submittedName>
</protein>
<gene>
    <name evidence="3" type="ORF">MNBD_GAMMA14-1848</name>
</gene>
<dbReference type="Pfam" id="PF20567">
    <property type="entry name" value="DUF6776"/>
    <property type="match status" value="1"/>
</dbReference>
<keyword evidence="2" id="KW-0472">Membrane</keyword>
<evidence type="ECO:0000256" key="1">
    <source>
        <dbReference type="SAM" id="MobiDB-lite"/>
    </source>
</evidence>
<dbReference type="AlphaFoldDB" id="A0A3B0YRE9"/>
<keyword evidence="2" id="KW-0812">Transmembrane</keyword>
<evidence type="ECO:0000313" key="3">
    <source>
        <dbReference type="EMBL" id="VAW82031.1"/>
    </source>
</evidence>
<sequence length="244" mass="27583">MIARQKVVPPVTPKIVQTTGRQRVIQYALILFAFLLTGWFSYDAGQSQAPAVSEIPTTQSQASNQRITELEQERNSLKQQVAELESGMQQVSQALATERSRNRVPKQATTTRRKIPAQKPVAVPMETADFTLGLENIRIKQTASENVFQIAFSVMNEANNTDRVLGTIWIAVNGFSGKEPRRLSFKRLSSDKRSYVKMGFNQKQNVREDIRLPGNFRPKNILIEVRPYGEKYTGTSKKINWPGN</sequence>
<dbReference type="InterPro" id="IPR046703">
    <property type="entry name" value="DUF6776"/>
</dbReference>
<name>A0A3B0YRE9_9ZZZZ</name>
<feature type="region of interest" description="Disordered" evidence="1">
    <location>
        <begin position="92"/>
        <end position="113"/>
    </location>
</feature>
<accession>A0A3B0YRE9</accession>
<dbReference type="EMBL" id="UOFM01000443">
    <property type="protein sequence ID" value="VAW82031.1"/>
    <property type="molecule type" value="Genomic_DNA"/>
</dbReference>
<keyword evidence="2" id="KW-1133">Transmembrane helix</keyword>
<organism evidence="3">
    <name type="scientific">hydrothermal vent metagenome</name>
    <dbReference type="NCBI Taxonomy" id="652676"/>
    <lineage>
        <taxon>unclassified sequences</taxon>
        <taxon>metagenomes</taxon>
        <taxon>ecological metagenomes</taxon>
    </lineage>
</organism>
<evidence type="ECO:0000256" key="2">
    <source>
        <dbReference type="SAM" id="Phobius"/>
    </source>
</evidence>